<sequence length="582" mass="65007">MMAFADLPSRTEHSSQRSSHGKQPGAFRGRMSVTSASAPLPDWYAPPPSWYRDIDARSAASAPKGWRGPLRRLEDALQSEIERRDKVRDRALDQAFVNQKNFAQREADRAYALAQEALDLAETLADRVSNAETKLQGRPGAQSYRLAVDTQARPGSPSLGMHFDDLTSDEKNRMAELILSQLLESRNTALVERVVSTIDMDAFANQVGRRINLELFNDRIDARIRAANFQEMATAQGERLQQLEREFSDKTGAIPMLRAELRSLEARGNTGSLDRAGYVSTGLEDVQAFVLLAGPGKLSTLCLDLIGLLTLAQDPFVTYEAGVKVHADAIKANFSSVLESRIKMSFEVPFPEVLVRHVESSTTAVNGGCKWSPLMASAKLFEDDFRDGTHRRMLKGVENAYELTRKAIDTAFPVGFSGVRSQDNCKVHAILTAQLQMAYHQTIGYIECLLPFYRTLKGSSLSDAEAWNRVFVFNLEFLTSLQEERITTTDMSNEAAMIHGCFKATDLAEEFRRQKFIEHPKALSILALTSMEREGKTKALLEDHIDKKIAEATKGGDKFTKLDTRIQTMENKFKNLSPRIQT</sequence>
<dbReference type="EMBL" id="JALLPJ020000121">
    <property type="protein sequence ID" value="KAL3801856.1"/>
    <property type="molecule type" value="Genomic_DNA"/>
</dbReference>
<proteinExistence type="predicted"/>
<dbReference type="AlphaFoldDB" id="A0ABD3QPH6"/>
<keyword evidence="3" id="KW-1185">Reference proteome</keyword>
<organism evidence="2 3">
    <name type="scientific">Cyclotella atomus</name>
    <dbReference type="NCBI Taxonomy" id="382360"/>
    <lineage>
        <taxon>Eukaryota</taxon>
        <taxon>Sar</taxon>
        <taxon>Stramenopiles</taxon>
        <taxon>Ochrophyta</taxon>
        <taxon>Bacillariophyta</taxon>
        <taxon>Coscinodiscophyceae</taxon>
        <taxon>Thalassiosirophycidae</taxon>
        <taxon>Stephanodiscales</taxon>
        <taxon>Stephanodiscaceae</taxon>
        <taxon>Cyclotella</taxon>
    </lineage>
</organism>
<protein>
    <recommendedName>
        <fullName evidence="4">Exocyst complex component Sec10</fullName>
    </recommendedName>
</protein>
<evidence type="ECO:0000313" key="3">
    <source>
        <dbReference type="Proteomes" id="UP001530400"/>
    </source>
</evidence>
<feature type="region of interest" description="Disordered" evidence="1">
    <location>
        <begin position="1"/>
        <end position="32"/>
    </location>
</feature>
<evidence type="ECO:0000313" key="2">
    <source>
        <dbReference type="EMBL" id="KAL3801856.1"/>
    </source>
</evidence>
<accession>A0ABD3QPH6</accession>
<comment type="caution">
    <text evidence="2">The sequence shown here is derived from an EMBL/GenBank/DDBJ whole genome shotgun (WGS) entry which is preliminary data.</text>
</comment>
<reference evidence="2 3" key="1">
    <citation type="submission" date="2024-10" db="EMBL/GenBank/DDBJ databases">
        <title>Updated reference genomes for cyclostephanoid diatoms.</title>
        <authorList>
            <person name="Roberts W.R."/>
            <person name="Alverson A.J."/>
        </authorList>
    </citation>
    <scope>NUCLEOTIDE SEQUENCE [LARGE SCALE GENOMIC DNA]</scope>
    <source>
        <strain evidence="2 3">AJA010-31</strain>
    </source>
</reference>
<evidence type="ECO:0000256" key="1">
    <source>
        <dbReference type="SAM" id="MobiDB-lite"/>
    </source>
</evidence>
<gene>
    <name evidence="2" type="ORF">ACHAWO_003862</name>
</gene>
<dbReference type="Proteomes" id="UP001530400">
    <property type="component" value="Unassembled WGS sequence"/>
</dbReference>
<name>A0ABD3QPH6_9STRA</name>
<evidence type="ECO:0008006" key="4">
    <source>
        <dbReference type="Google" id="ProtNLM"/>
    </source>
</evidence>